<organism evidence="1 2">
    <name type="scientific">Taxus chinensis</name>
    <name type="common">Chinese yew</name>
    <name type="synonym">Taxus wallichiana var. chinensis</name>
    <dbReference type="NCBI Taxonomy" id="29808"/>
    <lineage>
        <taxon>Eukaryota</taxon>
        <taxon>Viridiplantae</taxon>
        <taxon>Streptophyta</taxon>
        <taxon>Embryophyta</taxon>
        <taxon>Tracheophyta</taxon>
        <taxon>Spermatophyta</taxon>
        <taxon>Pinopsida</taxon>
        <taxon>Pinidae</taxon>
        <taxon>Conifers II</taxon>
        <taxon>Cupressales</taxon>
        <taxon>Taxaceae</taxon>
        <taxon>Taxus</taxon>
    </lineage>
</organism>
<keyword evidence="2" id="KW-1185">Reference proteome</keyword>
<proteinExistence type="predicted"/>
<protein>
    <submittedName>
        <fullName evidence="1">Uncharacterized protein</fullName>
    </submittedName>
</protein>
<comment type="caution">
    <text evidence="1">The sequence shown here is derived from an EMBL/GenBank/DDBJ whole genome shotgun (WGS) entry which is preliminary data.</text>
</comment>
<feature type="non-terminal residue" evidence="1">
    <location>
        <position position="1"/>
    </location>
</feature>
<gene>
    <name evidence="1" type="ORF">KI387_036665</name>
</gene>
<dbReference type="AlphaFoldDB" id="A0AA38FRC4"/>
<evidence type="ECO:0000313" key="2">
    <source>
        <dbReference type="Proteomes" id="UP000824469"/>
    </source>
</evidence>
<sequence length="133" mass="15364">HTKDNFPWRSVHVMMVDCEIFHGDHDASRYLLLQRMIHKNVSCYYKICTSTTHDTKDCRLIDQIHDAIDTGVCTRLVLQAFPRMRAIIMKGTQMEGVMEEAFAEDLEAMETMEVEEVSSHVELVTTMGLRNTI</sequence>
<dbReference type="EMBL" id="JAHRHJ020000007">
    <property type="protein sequence ID" value="KAH9308754.1"/>
    <property type="molecule type" value="Genomic_DNA"/>
</dbReference>
<evidence type="ECO:0000313" key="1">
    <source>
        <dbReference type="EMBL" id="KAH9308754.1"/>
    </source>
</evidence>
<feature type="non-terminal residue" evidence="1">
    <location>
        <position position="133"/>
    </location>
</feature>
<reference evidence="1 2" key="1">
    <citation type="journal article" date="2021" name="Nat. Plants">
        <title>The Taxus genome provides insights into paclitaxel biosynthesis.</title>
        <authorList>
            <person name="Xiong X."/>
            <person name="Gou J."/>
            <person name="Liao Q."/>
            <person name="Li Y."/>
            <person name="Zhou Q."/>
            <person name="Bi G."/>
            <person name="Li C."/>
            <person name="Du R."/>
            <person name="Wang X."/>
            <person name="Sun T."/>
            <person name="Guo L."/>
            <person name="Liang H."/>
            <person name="Lu P."/>
            <person name="Wu Y."/>
            <person name="Zhang Z."/>
            <person name="Ro D.K."/>
            <person name="Shang Y."/>
            <person name="Huang S."/>
            <person name="Yan J."/>
        </authorList>
    </citation>
    <scope>NUCLEOTIDE SEQUENCE [LARGE SCALE GENOMIC DNA]</scope>
    <source>
        <strain evidence="1">Ta-2019</strain>
    </source>
</reference>
<name>A0AA38FRC4_TAXCH</name>
<accession>A0AA38FRC4</accession>
<dbReference type="Proteomes" id="UP000824469">
    <property type="component" value="Unassembled WGS sequence"/>
</dbReference>